<comment type="similarity">
    <text evidence="1">Belongs to the sulfotransferase 1 family.</text>
</comment>
<dbReference type="Gene3D" id="3.40.50.300">
    <property type="entry name" value="P-loop containing nucleotide triphosphate hydrolases"/>
    <property type="match status" value="1"/>
</dbReference>
<accession>A0A0L8GAZ8</accession>
<proteinExistence type="inferred from homology"/>
<dbReference type="AlphaFoldDB" id="A0A0L8GAZ8"/>
<dbReference type="SUPFAM" id="SSF52540">
    <property type="entry name" value="P-loop containing nucleoside triphosphate hydrolases"/>
    <property type="match status" value="1"/>
</dbReference>
<feature type="domain" description="Sulfotransferase" evidence="3">
    <location>
        <begin position="42"/>
        <end position="290"/>
    </location>
</feature>
<name>A0A0L8GAZ8_OCTBM</name>
<sequence length="299" mass="34794">MTSKAGSFTHKLPGEHVYEGVLFFEFSPPEILDRVKDFNVRDDDVYIVTYPKAGTTWLQEVLWLIMNDGHLKEASEKPVYFRSPFLEFKDTILNEVGLELADAVPSPRVIKTHLQKRLAPKQLNDKNCKVVILFRNPKDVCVSYYHFYRSSSSMGNFKGSWKEFLEMFIAGHIGHGSWFDFTESWWHSRHNSNVKLVYYEDMKKNLTKSVEELAKFMGRSLSHQNVDDIVKHCSFENMKSNPMTNHEDVYSINKNISPLLRKGTVGDWKSHFTVAQNEVFDKVLEEKLGHLNIPFTYEL</sequence>
<dbReference type="EMBL" id="KQ422894">
    <property type="protein sequence ID" value="KOF74039.1"/>
    <property type="molecule type" value="Genomic_DNA"/>
</dbReference>
<evidence type="ECO:0000259" key="3">
    <source>
        <dbReference type="Pfam" id="PF00685"/>
    </source>
</evidence>
<dbReference type="GO" id="GO:0008146">
    <property type="term" value="F:sulfotransferase activity"/>
    <property type="evidence" value="ECO:0007669"/>
    <property type="project" value="InterPro"/>
</dbReference>
<dbReference type="Pfam" id="PF00685">
    <property type="entry name" value="Sulfotransfer_1"/>
    <property type="match status" value="1"/>
</dbReference>
<dbReference type="OrthoDB" id="6048410at2759"/>
<protein>
    <recommendedName>
        <fullName evidence="3">Sulfotransferase domain-containing protein</fullName>
    </recommendedName>
</protein>
<keyword evidence="2" id="KW-0808">Transferase</keyword>
<dbReference type="FunFam" id="3.40.50.300:FF:000433">
    <property type="entry name" value="Estrogen sulfotransferase"/>
    <property type="match status" value="1"/>
</dbReference>
<evidence type="ECO:0000256" key="2">
    <source>
        <dbReference type="ARBA" id="ARBA00022679"/>
    </source>
</evidence>
<evidence type="ECO:0000313" key="4">
    <source>
        <dbReference type="EMBL" id="KOF74039.1"/>
    </source>
</evidence>
<reference evidence="4" key="1">
    <citation type="submission" date="2015-07" db="EMBL/GenBank/DDBJ databases">
        <title>MeaNS - Measles Nucleotide Surveillance Program.</title>
        <authorList>
            <person name="Tran T."/>
            <person name="Druce J."/>
        </authorList>
    </citation>
    <scope>NUCLEOTIDE SEQUENCE</scope>
    <source>
        <strain evidence="4">UCB-OBI-ISO-001</strain>
        <tissue evidence="4">Gonad</tissue>
    </source>
</reference>
<dbReference type="OMA" id="HKLPGEH"/>
<dbReference type="InterPro" id="IPR027417">
    <property type="entry name" value="P-loop_NTPase"/>
</dbReference>
<dbReference type="KEGG" id="obi:106878096"/>
<dbReference type="PANTHER" id="PTHR11783">
    <property type="entry name" value="SULFOTRANSFERASE SULT"/>
    <property type="match status" value="1"/>
</dbReference>
<organism evidence="4">
    <name type="scientific">Octopus bimaculoides</name>
    <name type="common">California two-spotted octopus</name>
    <dbReference type="NCBI Taxonomy" id="37653"/>
    <lineage>
        <taxon>Eukaryota</taxon>
        <taxon>Metazoa</taxon>
        <taxon>Spiralia</taxon>
        <taxon>Lophotrochozoa</taxon>
        <taxon>Mollusca</taxon>
        <taxon>Cephalopoda</taxon>
        <taxon>Coleoidea</taxon>
        <taxon>Octopodiformes</taxon>
        <taxon>Octopoda</taxon>
        <taxon>Incirrata</taxon>
        <taxon>Octopodidae</taxon>
        <taxon>Octopus</taxon>
    </lineage>
</organism>
<gene>
    <name evidence="4" type="ORF">OCBIM_22036916mg</name>
</gene>
<dbReference type="InterPro" id="IPR000863">
    <property type="entry name" value="Sulfotransferase_dom"/>
</dbReference>
<evidence type="ECO:0000256" key="1">
    <source>
        <dbReference type="ARBA" id="ARBA00005771"/>
    </source>
</evidence>